<accession>A0A9P6YXK1</accession>
<name>A0A9P6YXK1_9FUNG</name>
<evidence type="ECO:0000313" key="2">
    <source>
        <dbReference type="EMBL" id="KAG1566483.1"/>
    </source>
</evidence>
<evidence type="ECO:0000259" key="1">
    <source>
        <dbReference type="Pfam" id="PF14214"/>
    </source>
</evidence>
<organism evidence="2 3">
    <name type="scientific">Rhizopus delemar</name>
    <dbReference type="NCBI Taxonomy" id="936053"/>
    <lineage>
        <taxon>Eukaryota</taxon>
        <taxon>Fungi</taxon>
        <taxon>Fungi incertae sedis</taxon>
        <taxon>Mucoromycota</taxon>
        <taxon>Mucoromycotina</taxon>
        <taxon>Mucoromycetes</taxon>
        <taxon>Mucorales</taxon>
        <taxon>Mucorineae</taxon>
        <taxon>Rhizopodaceae</taxon>
        <taxon>Rhizopus</taxon>
    </lineage>
</organism>
<dbReference type="Proteomes" id="UP000740926">
    <property type="component" value="Unassembled WGS sequence"/>
</dbReference>
<gene>
    <name evidence="2" type="ORF">G6F50_009102</name>
</gene>
<reference evidence="2 3" key="1">
    <citation type="journal article" date="2020" name="Microb. Genom.">
        <title>Genetic diversity of clinical and environmental Mucorales isolates obtained from an investigation of mucormycosis cases among solid organ transplant recipients.</title>
        <authorList>
            <person name="Nguyen M.H."/>
            <person name="Kaul D."/>
            <person name="Muto C."/>
            <person name="Cheng S.J."/>
            <person name="Richter R.A."/>
            <person name="Bruno V.M."/>
            <person name="Liu G."/>
            <person name="Beyhan S."/>
            <person name="Sundermann A.J."/>
            <person name="Mounaud S."/>
            <person name="Pasculle A.W."/>
            <person name="Nierman W.C."/>
            <person name="Driscoll E."/>
            <person name="Cumbie R."/>
            <person name="Clancy C.J."/>
            <person name="Dupont C.L."/>
        </authorList>
    </citation>
    <scope>NUCLEOTIDE SEQUENCE [LARGE SCALE GENOMIC DNA]</scope>
    <source>
        <strain evidence="2 3">GL24</strain>
    </source>
</reference>
<proteinExistence type="predicted"/>
<dbReference type="AlphaFoldDB" id="A0A9P6YXK1"/>
<feature type="domain" description="Helitron helicase-like" evidence="1">
    <location>
        <begin position="308"/>
        <end position="478"/>
    </location>
</feature>
<dbReference type="Pfam" id="PF14214">
    <property type="entry name" value="Helitron_like_N"/>
    <property type="match status" value="1"/>
</dbReference>
<evidence type="ECO:0000313" key="3">
    <source>
        <dbReference type="Proteomes" id="UP000740926"/>
    </source>
</evidence>
<keyword evidence="3" id="KW-1185">Reference proteome</keyword>
<protein>
    <recommendedName>
        <fullName evidence="1">Helitron helicase-like domain-containing protein</fullName>
    </recommendedName>
</protein>
<dbReference type="EMBL" id="JAANIU010001723">
    <property type="protein sequence ID" value="KAG1566483.1"/>
    <property type="molecule type" value="Genomic_DNA"/>
</dbReference>
<sequence>MEPPKFNFTRYQEAHFVNFEAFRNQMPDKYCAFCMQLLYPEEVHFLYWENVELLPCIRWRQPPCFDEQYGKIVVCNAHRKKQGVPSFVYPGPPFSLELNYRERSCLSPIKIMSQTTRKLSSSRVFCGHYEVSGSIWTRHNLEFAQMLYGGALGIPYVREMMANMNLERVREAFQALLQANAWLHPYRTMPVAERMQVMFEEHVRGASRDHPQASFGWTHNYAMPANDVNPQAGEQSFDNLLLGTDVFDNDVSYKDYPGVLCLIFPYLYTSGTGYYSFCSGNDQRSESEGGIAQANKDKETLKMYTKSRILMADRRFGQCPKFIFFMLDMIEKHNIQSANRHVIATKPDVTYTKASILNSDNTLNMQLVSLVPHTIRSSYAYKRRHALNLQAVFQHLGAPQLFITISCDDFASEYRRVCGGDPWTDPVAFARHFKRNFQQIFQKYIRGGSFERMVGGITDWSWTMEIQDRGSPHIHMVLWIGLTREELLEKDDLVVCRIPDENHDEDLYELVLRHQIHRYTNYCSWHRTSREEGSVKKCRFGFPKPDCLFNHFDPNTGRTIYKRTVEDAYINNYNPYLLKLLRVSMDIQVNNSGKVLDYLAKYLSKPNTHIDIQYNMSTASDYFRARILGSIEAVYHICGWNLHRSSRGCVFISTNMPNHDERRQLKKDILDLPDHSSDIFSRRHVTKYEDRHFQVAELTMVEYFTYYHITKEMDIED</sequence>
<dbReference type="InterPro" id="IPR025476">
    <property type="entry name" value="Helitron_helicase-like"/>
</dbReference>
<comment type="caution">
    <text evidence="2">The sequence shown here is derived from an EMBL/GenBank/DDBJ whole genome shotgun (WGS) entry which is preliminary data.</text>
</comment>